<dbReference type="RefSeq" id="WP_189214745.1">
    <property type="nucleotide sequence ID" value="NZ_BMQK01000001.1"/>
</dbReference>
<dbReference type="Pfam" id="PF00392">
    <property type="entry name" value="GntR"/>
    <property type="match status" value="1"/>
</dbReference>
<dbReference type="PROSITE" id="PS50949">
    <property type="entry name" value="HTH_GNTR"/>
    <property type="match status" value="1"/>
</dbReference>
<dbReference type="GO" id="GO:0003700">
    <property type="term" value="F:DNA-binding transcription factor activity"/>
    <property type="evidence" value="ECO:0007669"/>
    <property type="project" value="InterPro"/>
</dbReference>
<evidence type="ECO:0000256" key="3">
    <source>
        <dbReference type="ARBA" id="ARBA00023163"/>
    </source>
</evidence>
<dbReference type="InterPro" id="IPR050679">
    <property type="entry name" value="Bact_HTH_transcr_reg"/>
</dbReference>
<dbReference type="InterPro" id="IPR036390">
    <property type="entry name" value="WH_DNA-bd_sf"/>
</dbReference>
<dbReference type="Gene3D" id="1.10.10.10">
    <property type="entry name" value="Winged helix-like DNA-binding domain superfamily/Winged helix DNA-binding domain"/>
    <property type="match status" value="1"/>
</dbReference>
<keyword evidence="3" id="KW-0804">Transcription</keyword>
<dbReference type="InterPro" id="IPR036388">
    <property type="entry name" value="WH-like_DNA-bd_sf"/>
</dbReference>
<accession>A0A918B6G1</accession>
<keyword evidence="2" id="KW-0238">DNA-binding</keyword>
<dbReference type="AlphaFoldDB" id="A0A918B6G1"/>
<dbReference type="GO" id="GO:0003677">
    <property type="term" value="F:DNA binding"/>
    <property type="evidence" value="ECO:0007669"/>
    <property type="project" value="UniProtKB-KW"/>
</dbReference>
<dbReference type="SUPFAM" id="SSF46785">
    <property type="entry name" value="Winged helix' DNA-binding domain"/>
    <property type="match status" value="1"/>
</dbReference>
<name>A0A918B6G1_9ACTN</name>
<proteinExistence type="predicted"/>
<feature type="domain" description="HTH gntR-type" evidence="4">
    <location>
        <begin position="11"/>
        <end position="79"/>
    </location>
</feature>
<dbReference type="EMBL" id="BMQK01000001">
    <property type="protein sequence ID" value="GGQ38957.1"/>
    <property type="molecule type" value="Genomic_DNA"/>
</dbReference>
<dbReference type="InterPro" id="IPR000524">
    <property type="entry name" value="Tscrpt_reg_HTH_GntR"/>
</dbReference>
<dbReference type="Proteomes" id="UP000620156">
    <property type="component" value="Unassembled WGS sequence"/>
</dbReference>
<dbReference type="PANTHER" id="PTHR44846">
    <property type="entry name" value="MANNOSYL-D-GLYCERATE TRANSPORT/METABOLISM SYSTEM REPRESSOR MNGR-RELATED"/>
    <property type="match status" value="1"/>
</dbReference>
<dbReference type="GO" id="GO:0045892">
    <property type="term" value="P:negative regulation of DNA-templated transcription"/>
    <property type="evidence" value="ECO:0007669"/>
    <property type="project" value="TreeGrafter"/>
</dbReference>
<keyword evidence="1" id="KW-0805">Transcription regulation</keyword>
<dbReference type="SMART" id="SM00345">
    <property type="entry name" value="HTH_GNTR"/>
    <property type="match status" value="1"/>
</dbReference>
<comment type="caution">
    <text evidence="5">The sequence shown here is derived from an EMBL/GenBank/DDBJ whole genome shotgun (WGS) entry which is preliminary data.</text>
</comment>
<keyword evidence="6" id="KW-1185">Reference proteome</keyword>
<evidence type="ECO:0000256" key="2">
    <source>
        <dbReference type="ARBA" id="ARBA00023125"/>
    </source>
</evidence>
<dbReference type="PANTHER" id="PTHR44846:SF1">
    <property type="entry name" value="MANNOSYL-D-GLYCERATE TRANSPORT_METABOLISM SYSTEM REPRESSOR MNGR-RELATED"/>
    <property type="match status" value="1"/>
</dbReference>
<sequence>MSTGIDPTNPAYHYVQLADLLAARMDDGSWPPGTRLPGEMTIAQEYGVGSQTVRRALAILRDRGRLVTVPARGSFVARESASGGNG</sequence>
<evidence type="ECO:0000313" key="5">
    <source>
        <dbReference type="EMBL" id="GGQ38957.1"/>
    </source>
</evidence>
<organism evidence="5 6">
    <name type="scientific">Streptomyces ruber</name>
    <dbReference type="NCBI Taxonomy" id="83378"/>
    <lineage>
        <taxon>Bacteria</taxon>
        <taxon>Bacillati</taxon>
        <taxon>Actinomycetota</taxon>
        <taxon>Actinomycetes</taxon>
        <taxon>Kitasatosporales</taxon>
        <taxon>Streptomycetaceae</taxon>
        <taxon>Streptomyces</taxon>
    </lineage>
</organism>
<evidence type="ECO:0000259" key="4">
    <source>
        <dbReference type="PROSITE" id="PS50949"/>
    </source>
</evidence>
<reference evidence="5" key="1">
    <citation type="journal article" date="2014" name="Int. J. Syst. Evol. Microbiol.">
        <title>Complete genome sequence of Corynebacterium casei LMG S-19264T (=DSM 44701T), isolated from a smear-ripened cheese.</title>
        <authorList>
            <consortium name="US DOE Joint Genome Institute (JGI-PGF)"/>
            <person name="Walter F."/>
            <person name="Albersmeier A."/>
            <person name="Kalinowski J."/>
            <person name="Ruckert C."/>
        </authorList>
    </citation>
    <scope>NUCLEOTIDE SEQUENCE</scope>
    <source>
        <strain evidence="5">JCM 3131</strain>
    </source>
</reference>
<gene>
    <name evidence="5" type="ORF">GCM10010145_02980</name>
</gene>
<evidence type="ECO:0000313" key="6">
    <source>
        <dbReference type="Proteomes" id="UP000620156"/>
    </source>
</evidence>
<reference evidence="5" key="2">
    <citation type="submission" date="2020-09" db="EMBL/GenBank/DDBJ databases">
        <authorList>
            <person name="Sun Q."/>
            <person name="Ohkuma M."/>
        </authorList>
    </citation>
    <scope>NUCLEOTIDE SEQUENCE</scope>
    <source>
        <strain evidence="5">JCM 3131</strain>
    </source>
</reference>
<evidence type="ECO:0000256" key="1">
    <source>
        <dbReference type="ARBA" id="ARBA00023015"/>
    </source>
</evidence>
<protein>
    <recommendedName>
        <fullName evidence="4">HTH gntR-type domain-containing protein</fullName>
    </recommendedName>
</protein>
<dbReference type="CDD" id="cd07377">
    <property type="entry name" value="WHTH_GntR"/>
    <property type="match status" value="1"/>
</dbReference>